<feature type="DNA-binding region" description="OmpR/PhoB-type" evidence="3">
    <location>
        <begin position="1"/>
        <end position="96"/>
    </location>
</feature>
<dbReference type="Gene3D" id="1.10.10.10">
    <property type="entry name" value="Winged helix-like DNA-binding domain superfamily/Winged helix DNA-binding domain"/>
    <property type="match status" value="1"/>
</dbReference>
<evidence type="ECO:0000256" key="3">
    <source>
        <dbReference type="PROSITE-ProRule" id="PRU01091"/>
    </source>
</evidence>
<keyword evidence="2 3" id="KW-0238">DNA-binding</keyword>
<dbReference type="GO" id="GO:0003677">
    <property type="term" value="F:DNA binding"/>
    <property type="evidence" value="ECO:0007669"/>
    <property type="project" value="UniProtKB-UniRule"/>
</dbReference>
<proteinExistence type="inferred from homology"/>
<dbReference type="InterPro" id="IPR016032">
    <property type="entry name" value="Sig_transdc_resp-reg_C-effctor"/>
</dbReference>
<dbReference type="SUPFAM" id="SSF52540">
    <property type="entry name" value="P-loop containing nucleoside triphosphate hydrolases"/>
    <property type="match status" value="1"/>
</dbReference>
<feature type="domain" description="OmpR/PhoB-type" evidence="4">
    <location>
        <begin position="1"/>
        <end position="96"/>
    </location>
</feature>
<dbReference type="GO" id="GO:0006355">
    <property type="term" value="P:regulation of DNA-templated transcription"/>
    <property type="evidence" value="ECO:0007669"/>
    <property type="project" value="InterPro"/>
</dbReference>
<dbReference type="InterPro" id="IPR027417">
    <property type="entry name" value="P-loop_NTPase"/>
</dbReference>
<dbReference type="InterPro" id="IPR001867">
    <property type="entry name" value="OmpR/PhoB-type_DNA-bd"/>
</dbReference>
<dbReference type="SMART" id="SM01043">
    <property type="entry name" value="BTAD"/>
    <property type="match status" value="1"/>
</dbReference>
<evidence type="ECO:0000313" key="5">
    <source>
        <dbReference type="EMBL" id="SET86553.1"/>
    </source>
</evidence>
<dbReference type="PANTHER" id="PTHR47691:SF3">
    <property type="entry name" value="HTH-TYPE TRANSCRIPTIONAL REGULATOR RV0890C-RELATED"/>
    <property type="match status" value="1"/>
</dbReference>
<dbReference type="PANTHER" id="PTHR47691">
    <property type="entry name" value="REGULATOR-RELATED"/>
    <property type="match status" value="1"/>
</dbReference>
<protein>
    <submittedName>
        <fullName evidence="5">Predicted ATPase</fullName>
    </submittedName>
</protein>
<gene>
    <name evidence="5" type="ORF">SAMN05421811_104457</name>
</gene>
<dbReference type="STRING" id="568860.SAMN05421811_104457"/>
<dbReference type="Gene3D" id="1.25.40.10">
    <property type="entry name" value="Tetratricopeptide repeat domain"/>
    <property type="match status" value="2"/>
</dbReference>
<dbReference type="SUPFAM" id="SSF48452">
    <property type="entry name" value="TPR-like"/>
    <property type="match status" value="2"/>
</dbReference>
<dbReference type="InterPro" id="IPR011990">
    <property type="entry name" value="TPR-like_helical_dom_sf"/>
</dbReference>
<dbReference type="CDD" id="cd15831">
    <property type="entry name" value="BTAD"/>
    <property type="match status" value="1"/>
</dbReference>
<dbReference type="InterPro" id="IPR005158">
    <property type="entry name" value="BTAD"/>
</dbReference>
<dbReference type="OrthoDB" id="3194665at2"/>
<dbReference type="EMBL" id="FOHX01000004">
    <property type="protein sequence ID" value="SET86553.1"/>
    <property type="molecule type" value="Genomic_DNA"/>
</dbReference>
<organism evidence="5 6">
    <name type="scientific">Nonomuraea wenchangensis</name>
    <dbReference type="NCBI Taxonomy" id="568860"/>
    <lineage>
        <taxon>Bacteria</taxon>
        <taxon>Bacillati</taxon>
        <taxon>Actinomycetota</taxon>
        <taxon>Actinomycetes</taxon>
        <taxon>Streptosporangiales</taxon>
        <taxon>Streptosporangiaceae</taxon>
        <taxon>Nonomuraea</taxon>
    </lineage>
</organism>
<dbReference type="PRINTS" id="PR00364">
    <property type="entry name" value="DISEASERSIST"/>
</dbReference>
<dbReference type="Pfam" id="PF00486">
    <property type="entry name" value="Trans_reg_C"/>
    <property type="match status" value="1"/>
</dbReference>
<reference evidence="5 6" key="1">
    <citation type="submission" date="2016-10" db="EMBL/GenBank/DDBJ databases">
        <authorList>
            <person name="de Groot N.N."/>
        </authorList>
    </citation>
    <scope>NUCLEOTIDE SEQUENCE [LARGE SCALE GENOMIC DNA]</scope>
    <source>
        <strain evidence="5 6">CGMCC 4.5598</strain>
    </source>
</reference>
<evidence type="ECO:0000313" key="6">
    <source>
        <dbReference type="Proteomes" id="UP000199361"/>
    </source>
</evidence>
<name>A0A1I0HQZ2_9ACTN</name>
<evidence type="ECO:0000259" key="4">
    <source>
        <dbReference type="PROSITE" id="PS51755"/>
    </source>
</evidence>
<comment type="similarity">
    <text evidence="1">Belongs to the AfsR/DnrI/RedD regulatory family.</text>
</comment>
<dbReference type="Proteomes" id="UP000199361">
    <property type="component" value="Unassembled WGS sequence"/>
</dbReference>
<dbReference type="Pfam" id="PF03704">
    <property type="entry name" value="BTAD"/>
    <property type="match status" value="1"/>
</dbReference>
<dbReference type="Gene3D" id="3.40.50.300">
    <property type="entry name" value="P-loop containing nucleotide triphosphate hydrolases"/>
    <property type="match status" value="1"/>
</dbReference>
<dbReference type="GO" id="GO:0000160">
    <property type="term" value="P:phosphorelay signal transduction system"/>
    <property type="evidence" value="ECO:0007669"/>
    <property type="project" value="InterPro"/>
</dbReference>
<keyword evidence="6" id="KW-1185">Reference proteome</keyword>
<dbReference type="InterPro" id="IPR036388">
    <property type="entry name" value="WH-like_DNA-bd_sf"/>
</dbReference>
<evidence type="ECO:0000256" key="2">
    <source>
        <dbReference type="ARBA" id="ARBA00023125"/>
    </source>
</evidence>
<dbReference type="PROSITE" id="PS51755">
    <property type="entry name" value="OMPR_PHOB"/>
    <property type="match status" value="1"/>
</dbReference>
<dbReference type="AlphaFoldDB" id="A0A1I0HQZ2"/>
<dbReference type="SUPFAM" id="SSF46894">
    <property type="entry name" value="C-terminal effector domain of the bipartite response regulators"/>
    <property type="match status" value="1"/>
</dbReference>
<evidence type="ECO:0000256" key="1">
    <source>
        <dbReference type="ARBA" id="ARBA00005820"/>
    </source>
</evidence>
<sequence length="1062" mass="111962">MGDNRDVQFGILGPLVVRDAAGREVAVGGPRPRALLALLLLDAGRTVSVERLIDGQYGDDPPAGAANAVQAQVSRLRRVLPGHLIEFHGAGYRLAVEREDVDAHRFQRLAQEGRRLLAHGLSAQAAAVLGDALELWRGPALADVSDAPFAAGQARRLEELRLSAREDLLAAELALPEASPVAALRELVAAHPLRERARGLLMRALHAAGRQAEALAVYDETRRLLADELGADPSAELAALHLEILRGSTTGAAVTRTRPPTPFTSFVGREEELARIRSLAEARLVTIVGPGGTGKTRLAVEATTDARREVCFVDLSLVDGDLDPAPGGQVAAAVLGALGLREPALRAPEAGGAGDAAERVVAALSEQELTLVLDNCEHVVAGAAALARRLLTSCPRLTVLATSREPLNITGEHLVPLAPLPATPAVRLFADRAAAVRQGFALGPDNLDAVRGICAALDGLPLAIELAAARTRTFGVAEIAARLAEHGRFALLSRGDRTAAARHRTLHGVVEWSWSLLAEEERELARRFAVFAGGARLEAVEGVCGADAAEPLAGLVDKSFVETDGERYHMLETIRLFCADRLAEAGEEERLRRAHAAWFLELARRADDHLYRAEQLDWLARLSADDANLRAALRWSVEHDPATAGRLVAALAMYWWLSGRRGQAIAPAARLLDTLGADPPAELAEEYVLTVLHAVPDAGSPHWERARAAAGSLGRPMRCRLGPALWGMVAGPPDGDGEHQVRLLSTDPWSRALGRLSEALVLVLRGRIGAAERELESVLTDFGAVGERWGKAQALDWLALITSWRGDRARAMRLWQDAVGLLEELGAAEELVDVLCRRAEARCRADDLGGARADCERAAELTRRTGRPGLMAPIHLRLGEITRIEHTHLPPTGDVAGGGPARDGVDWVGEVAGRLGAALEILQGSWAFTTPGIRSQVLTALGRLAEARGDAAEAARGHGEALAAALGSPMTADLAAVAEGLAGHALHRTPRPTAEDAARAGMLLGVGAALRGIAVAGDPDVAATAARASAVLGPDGFAAAYAKGAAMDHAAALDALSGPNPG</sequence>
<accession>A0A1I0HQZ2</accession>
<dbReference type="SMART" id="SM00862">
    <property type="entry name" value="Trans_reg_C"/>
    <property type="match status" value="1"/>
</dbReference>